<feature type="compositionally biased region" description="Basic and acidic residues" evidence="8">
    <location>
        <begin position="108"/>
        <end position="127"/>
    </location>
</feature>
<proteinExistence type="inferred from homology"/>
<dbReference type="PANTHER" id="PTHR30329">
    <property type="entry name" value="STATOR ELEMENT OF FLAGELLAR MOTOR COMPLEX"/>
    <property type="match status" value="1"/>
</dbReference>
<evidence type="ECO:0000256" key="9">
    <source>
        <dbReference type="SAM" id="Phobius"/>
    </source>
</evidence>
<keyword evidence="6 7" id="KW-0472">Membrane</keyword>
<evidence type="ECO:0000256" key="1">
    <source>
        <dbReference type="ARBA" id="ARBA00004162"/>
    </source>
</evidence>
<evidence type="ECO:0000256" key="7">
    <source>
        <dbReference type="PROSITE-ProRule" id="PRU00473"/>
    </source>
</evidence>
<keyword evidence="4 9" id="KW-0812">Transmembrane</keyword>
<dbReference type="InterPro" id="IPR025713">
    <property type="entry name" value="MotB-like_N_dom"/>
</dbReference>
<protein>
    <submittedName>
        <fullName evidence="11">OmpA family protein</fullName>
    </submittedName>
</protein>
<gene>
    <name evidence="11" type="ORF">OU419_01140</name>
</gene>
<feature type="transmembrane region" description="Helical" evidence="9">
    <location>
        <begin position="28"/>
        <end position="50"/>
    </location>
</feature>
<dbReference type="Gene3D" id="3.30.1330.60">
    <property type="entry name" value="OmpA-like domain"/>
    <property type="match status" value="1"/>
</dbReference>
<dbReference type="PANTHER" id="PTHR30329:SF21">
    <property type="entry name" value="LIPOPROTEIN YIAD-RELATED"/>
    <property type="match status" value="1"/>
</dbReference>
<dbReference type="InterPro" id="IPR006665">
    <property type="entry name" value="OmpA-like"/>
</dbReference>
<feature type="region of interest" description="Disordered" evidence="8">
    <location>
        <begin position="80"/>
        <end position="127"/>
    </location>
</feature>
<reference evidence="11" key="1">
    <citation type="submission" date="2022-11" db="EMBL/GenBank/DDBJ databases">
        <title>Pseudomonas triclosanedens sp. nov., a triclosan degrader isolated from activated sludge.</title>
        <authorList>
            <person name="Yin Y."/>
            <person name="Lu Z."/>
        </authorList>
    </citation>
    <scope>NUCLEOTIDE SEQUENCE</scope>
    <source>
        <strain evidence="11">ZM23</strain>
    </source>
</reference>
<name>A0ABY6ZYK6_9PSED</name>
<dbReference type="CDD" id="cd07185">
    <property type="entry name" value="OmpA_C-like"/>
    <property type="match status" value="1"/>
</dbReference>
<keyword evidence="12" id="KW-1185">Reference proteome</keyword>
<evidence type="ECO:0000256" key="2">
    <source>
        <dbReference type="ARBA" id="ARBA00008914"/>
    </source>
</evidence>
<comment type="subcellular location">
    <subcellularLocation>
        <location evidence="1">Cell membrane</location>
        <topology evidence="1">Single-pass membrane protein</topology>
    </subcellularLocation>
</comment>
<keyword evidence="3" id="KW-1003">Cell membrane</keyword>
<evidence type="ECO:0000256" key="4">
    <source>
        <dbReference type="ARBA" id="ARBA00022692"/>
    </source>
</evidence>
<evidence type="ECO:0000256" key="5">
    <source>
        <dbReference type="ARBA" id="ARBA00022989"/>
    </source>
</evidence>
<dbReference type="InterPro" id="IPR050330">
    <property type="entry name" value="Bact_OuterMem_StrucFunc"/>
</dbReference>
<dbReference type="Pfam" id="PF00691">
    <property type="entry name" value="OmpA"/>
    <property type="match status" value="1"/>
</dbReference>
<keyword evidence="5 9" id="KW-1133">Transmembrane helix</keyword>
<evidence type="ECO:0000256" key="8">
    <source>
        <dbReference type="SAM" id="MobiDB-lite"/>
    </source>
</evidence>
<dbReference type="PROSITE" id="PS51123">
    <property type="entry name" value="OMPA_2"/>
    <property type="match status" value="1"/>
</dbReference>
<evidence type="ECO:0000259" key="10">
    <source>
        <dbReference type="PROSITE" id="PS51123"/>
    </source>
</evidence>
<organism evidence="11 12">
    <name type="scientific">Pseudomonas triclosanedens</name>
    <dbReference type="NCBI Taxonomy" id="2961893"/>
    <lineage>
        <taxon>Bacteria</taxon>
        <taxon>Pseudomonadati</taxon>
        <taxon>Pseudomonadota</taxon>
        <taxon>Gammaproteobacteria</taxon>
        <taxon>Pseudomonadales</taxon>
        <taxon>Pseudomonadaceae</taxon>
        <taxon>Pseudomonas</taxon>
    </lineage>
</organism>
<dbReference type="RefSeq" id="WP_254469894.1">
    <property type="nucleotide sequence ID" value="NZ_CP113432.1"/>
</dbReference>
<evidence type="ECO:0000313" key="11">
    <source>
        <dbReference type="EMBL" id="WAI49903.1"/>
    </source>
</evidence>
<dbReference type="Pfam" id="PF13677">
    <property type="entry name" value="MotB_plug"/>
    <property type="match status" value="1"/>
</dbReference>
<feature type="domain" description="OmpA-like" evidence="10">
    <location>
        <begin position="161"/>
        <end position="280"/>
    </location>
</feature>
<dbReference type="SUPFAM" id="SSF103088">
    <property type="entry name" value="OmpA-like"/>
    <property type="match status" value="1"/>
</dbReference>
<dbReference type="EMBL" id="CP113432">
    <property type="protein sequence ID" value="WAI49903.1"/>
    <property type="molecule type" value="Genomic_DNA"/>
</dbReference>
<evidence type="ECO:0000256" key="6">
    <source>
        <dbReference type="ARBA" id="ARBA00023136"/>
    </source>
</evidence>
<dbReference type="InterPro" id="IPR036737">
    <property type="entry name" value="OmpA-like_sf"/>
</dbReference>
<evidence type="ECO:0000313" key="12">
    <source>
        <dbReference type="Proteomes" id="UP001163624"/>
    </source>
</evidence>
<sequence>MKKRADKHGEIIIKRRSKKGHDDEHGGAWKVAFADFTLAMMALFMVLWIIHPQTEPQPVAVGEQDANPLVDGGAGVFDGASRTPIELDGMPQPVKTPDKPAPQLAAAGKRDESKDGTAHDAEARQYDSRDDLRELAELIREVSGKVDALANIEVTVVPQGLRILIKDDQQRFMFERGKATLDPHFQTLLGALSGVLAKVQNKLILSGHTDAVQYRRPDGYNNWNLSGDRALRARNVMVDSGLPTGHVLQVAAQADVMPLRPEDPENGANRRIEILLLTRHAEGLYREIFGESYAQVHYSASGARLVAPKATVEPQAVPAPAPVSAPAAEDKP</sequence>
<evidence type="ECO:0000256" key="3">
    <source>
        <dbReference type="ARBA" id="ARBA00022475"/>
    </source>
</evidence>
<accession>A0ABY6ZYK6</accession>
<comment type="similarity">
    <text evidence="2">Belongs to the MotB family.</text>
</comment>
<feature type="region of interest" description="Disordered" evidence="8">
    <location>
        <begin position="1"/>
        <end position="25"/>
    </location>
</feature>
<dbReference type="Proteomes" id="UP001163624">
    <property type="component" value="Chromosome"/>
</dbReference>